<organism evidence="1 2">
    <name type="scientific">Rhipicephalus sanguineus</name>
    <name type="common">Brown dog tick</name>
    <name type="synonym">Ixodes sanguineus</name>
    <dbReference type="NCBI Taxonomy" id="34632"/>
    <lineage>
        <taxon>Eukaryota</taxon>
        <taxon>Metazoa</taxon>
        <taxon>Ecdysozoa</taxon>
        <taxon>Arthropoda</taxon>
        <taxon>Chelicerata</taxon>
        <taxon>Arachnida</taxon>
        <taxon>Acari</taxon>
        <taxon>Parasitiformes</taxon>
        <taxon>Ixodida</taxon>
        <taxon>Ixodoidea</taxon>
        <taxon>Ixodidae</taxon>
        <taxon>Rhipicephalinae</taxon>
        <taxon>Rhipicephalus</taxon>
        <taxon>Rhipicephalus</taxon>
    </lineage>
</organism>
<reference evidence="1" key="2">
    <citation type="submission" date="2021-09" db="EMBL/GenBank/DDBJ databases">
        <authorList>
            <person name="Jia N."/>
            <person name="Wang J."/>
            <person name="Shi W."/>
            <person name="Du L."/>
            <person name="Sun Y."/>
            <person name="Zhan W."/>
            <person name="Jiang J."/>
            <person name="Wang Q."/>
            <person name="Zhang B."/>
            <person name="Ji P."/>
            <person name="Sakyi L.B."/>
            <person name="Cui X."/>
            <person name="Yuan T."/>
            <person name="Jiang B."/>
            <person name="Yang W."/>
            <person name="Lam T.T.-Y."/>
            <person name="Chang Q."/>
            <person name="Ding S."/>
            <person name="Wang X."/>
            <person name="Zhu J."/>
            <person name="Ruan X."/>
            <person name="Zhao L."/>
            <person name="Wei J."/>
            <person name="Que T."/>
            <person name="Du C."/>
            <person name="Cheng J."/>
            <person name="Dai P."/>
            <person name="Han X."/>
            <person name="Huang E."/>
            <person name="Gao Y."/>
            <person name="Liu J."/>
            <person name="Shao H."/>
            <person name="Ye R."/>
            <person name="Li L."/>
            <person name="Wei W."/>
            <person name="Wang X."/>
            <person name="Wang C."/>
            <person name="Huo Q."/>
            <person name="Li W."/>
            <person name="Guo W."/>
            <person name="Chen H."/>
            <person name="Chen S."/>
            <person name="Zhou L."/>
            <person name="Zhou L."/>
            <person name="Ni X."/>
            <person name="Tian J."/>
            <person name="Zhou Y."/>
            <person name="Sheng Y."/>
            <person name="Liu T."/>
            <person name="Pan Y."/>
            <person name="Xia L."/>
            <person name="Li J."/>
            <person name="Zhao F."/>
            <person name="Cao W."/>
        </authorList>
    </citation>
    <scope>NUCLEOTIDE SEQUENCE</scope>
    <source>
        <strain evidence="1">Rsan-2018</strain>
        <tissue evidence="1">Larvae</tissue>
    </source>
</reference>
<comment type="caution">
    <text evidence="1">The sequence shown here is derived from an EMBL/GenBank/DDBJ whole genome shotgun (WGS) entry which is preliminary data.</text>
</comment>
<reference evidence="1" key="1">
    <citation type="journal article" date="2020" name="Cell">
        <title>Large-Scale Comparative Analyses of Tick Genomes Elucidate Their Genetic Diversity and Vector Capacities.</title>
        <authorList>
            <consortium name="Tick Genome and Microbiome Consortium (TIGMIC)"/>
            <person name="Jia N."/>
            <person name="Wang J."/>
            <person name="Shi W."/>
            <person name="Du L."/>
            <person name="Sun Y."/>
            <person name="Zhan W."/>
            <person name="Jiang J.F."/>
            <person name="Wang Q."/>
            <person name="Zhang B."/>
            <person name="Ji P."/>
            <person name="Bell-Sakyi L."/>
            <person name="Cui X.M."/>
            <person name="Yuan T.T."/>
            <person name="Jiang B.G."/>
            <person name="Yang W.F."/>
            <person name="Lam T.T."/>
            <person name="Chang Q.C."/>
            <person name="Ding S.J."/>
            <person name="Wang X.J."/>
            <person name="Zhu J.G."/>
            <person name="Ruan X.D."/>
            <person name="Zhao L."/>
            <person name="Wei J.T."/>
            <person name="Ye R.Z."/>
            <person name="Que T.C."/>
            <person name="Du C.H."/>
            <person name="Zhou Y.H."/>
            <person name="Cheng J.X."/>
            <person name="Dai P.F."/>
            <person name="Guo W.B."/>
            <person name="Han X.H."/>
            <person name="Huang E.J."/>
            <person name="Li L.F."/>
            <person name="Wei W."/>
            <person name="Gao Y.C."/>
            <person name="Liu J.Z."/>
            <person name="Shao H.Z."/>
            <person name="Wang X."/>
            <person name="Wang C.C."/>
            <person name="Yang T.C."/>
            <person name="Huo Q.B."/>
            <person name="Li W."/>
            <person name="Chen H.Y."/>
            <person name="Chen S.E."/>
            <person name="Zhou L.G."/>
            <person name="Ni X.B."/>
            <person name="Tian J.H."/>
            <person name="Sheng Y."/>
            <person name="Liu T."/>
            <person name="Pan Y.S."/>
            <person name="Xia L.Y."/>
            <person name="Li J."/>
            <person name="Zhao F."/>
            <person name="Cao W.C."/>
        </authorList>
    </citation>
    <scope>NUCLEOTIDE SEQUENCE</scope>
    <source>
        <strain evidence="1">Rsan-2018</strain>
    </source>
</reference>
<dbReference type="AlphaFoldDB" id="A0A9D4Q6E3"/>
<protein>
    <submittedName>
        <fullName evidence="1">Uncharacterized protein</fullName>
    </submittedName>
</protein>
<name>A0A9D4Q6E3_RHISA</name>
<proteinExistence type="predicted"/>
<gene>
    <name evidence="1" type="ORF">HPB52_012114</name>
</gene>
<accession>A0A9D4Q6E3</accession>
<sequence>MSLYWCTSDEVKPPHTALHLLLTHSHLKLRCLEMTGQTFNGKLLSWCSSNSGLVEKVQELASIDENESVSRIEGSLKSFTELDDFMCLAGVVEYGVCCCRYDDGSKQLDDLTCGCWLHSRLYLKMVDILDPK</sequence>
<dbReference type="EMBL" id="JABSTV010001248">
    <property type="protein sequence ID" value="KAH7968884.1"/>
    <property type="molecule type" value="Genomic_DNA"/>
</dbReference>
<keyword evidence="2" id="KW-1185">Reference proteome</keyword>
<dbReference type="Proteomes" id="UP000821837">
    <property type="component" value="Unassembled WGS sequence"/>
</dbReference>
<evidence type="ECO:0000313" key="1">
    <source>
        <dbReference type="EMBL" id="KAH7968884.1"/>
    </source>
</evidence>
<evidence type="ECO:0000313" key="2">
    <source>
        <dbReference type="Proteomes" id="UP000821837"/>
    </source>
</evidence>